<comment type="caution">
    <text evidence="3">The sequence shown here is derived from an EMBL/GenBank/DDBJ whole genome shotgun (WGS) entry which is preliminary data.</text>
</comment>
<accession>A0AA39I644</accession>
<feature type="transmembrane region" description="Helical" evidence="1">
    <location>
        <begin position="315"/>
        <end position="339"/>
    </location>
</feature>
<keyword evidence="1" id="KW-0812">Transmembrane</keyword>
<keyword evidence="1" id="KW-1133">Transmembrane helix</keyword>
<protein>
    <submittedName>
        <fullName evidence="3">Uncharacterized protein</fullName>
    </submittedName>
</protein>
<keyword evidence="4" id="KW-1185">Reference proteome</keyword>
<name>A0AA39I644_9BILA</name>
<evidence type="ECO:0000313" key="3">
    <source>
        <dbReference type="EMBL" id="KAK0418537.1"/>
    </source>
</evidence>
<feature type="signal peptide" evidence="2">
    <location>
        <begin position="1"/>
        <end position="20"/>
    </location>
</feature>
<gene>
    <name evidence="3" type="ORF">QR680_013624</name>
</gene>
<keyword evidence="1" id="KW-0472">Membrane</keyword>
<organism evidence="3 4">
    <name type="scientific">Steinernema hermaphroditum</name>
    <dbReference type="NCBI Taxonomy" id="289476"/>
    <lineage>
        <taxon>Eukaryota</taxon>
        <taxon>Metazoa</taxon>
        <taxon>Ecdysozoa</taxon>
        <taxon>Nematoda</taxon>
        <taxon>Chromadorea</taxon>
        <taxon>Rhabditida</taxon>
        <taxon>Tylenchina</taxon>
        <taxon>Panagrolaimomorpha</taxon>
        <taxon>Strongyloidoidea</taxon>
        <taxon>Steinernematidae</taxon>
        <taxon>Steinernema</taxon>
    </lineage>
</organism>
<dbReference type="Proteomes" id="UP001175271">
    <property type="component" value="Unassembled WGS sequence"/>
</dbReference>
<reference evidence="3" key="1">
    <citation type="submission" date="2023-06" db="EMBL/GenBank/DDBJ databases">
        <title>Genomic analysis of the entomopathogenic nematode Steinernema hermaphroditum.</title>
        <authorList>
            <person name="Schwarz E.M."/>
            <person name="Heppert J.K."/>
            <person name="Baniya A."/>
            <person name="Schwartz H.T."/>
            <person name="Tan C.-H."/>
            <person name="Antoshechkin I."/>
            <person name="Sternberg P.W."/>
            <person name="Goodrich-Blair H."/>
            <person name="Dillman A.R."/>
        </authorList>
    </citation>
    <scope>NUCLEOTIDE SEQUENCE</scope>
    <source>
        <strain evidence="3">PS9179</strain>
        <tissue evidence="3">Whole animal</tissue>
    </source>
</reference>
<dbReference type="AlphaFoldDB" id="A0AA39I644"/>
<proteinExistence type="predicted"/>
<evidence type="ECO:0000256" key="2">
    <source>
        <dbReference type="SAM" id="SignalP"/>
    </source>
</evidence>
<dbReference type="EMBL" id="JAUCMV010000002">
    <property type="protein sequence ID" value="KAK0418537.1"/>
    <property type="molecule type" value="Genomic_DNA"/>
</dbReference>
<feature type="chain" id="PRO_5041412723" evidence="2">
    <location>
        <begin position="21"/>
        <end position="354"/>
    </location>
</feature>
<sequence>MVGFRRIVALFAVLFAVVPGSPTYRVSTNAPTKGTQNLQNNYQILLQKRVEEKGIYRNPKVLPVEEAHQIVNDYIDDIEVGTNTQTDGSDTALSSLPKLPACANQYEHPFPGFICPLMTTLGTDYKIWRRQVPDNYSILVEKMGDLNLHPCDHNTSSCVVMALPDNHILFGCVDDKTGELKTPKDWNTDVQQSLNDTDYVFDFRVPNPISIRKKCHATQDGTPICVRNNLFYKGRMIIQDIGCCCKGDFCGDVLFDQSGFNPLPFIRVEVDLDPDHTKMPPEELFGKLIHNYKEPTRNSSTGIYYNKQDLIYNRFFVIIIVIIFIAGTLAVCMCALSCSSKAMPAQNRRQRNDA</sequence>
<evidence type="ECO:0000313" key="4">
    <source>
        <dbReference type="Proteomes" id="UP001175271"/>
    </source>
</evidence>
<keyword evidence="2" id="KW-0732">Signal</keyword>
<evidence type="ECO:0000256" key="1">
    <source>
        <dbReference type="SAM" id="Phobius"/>
    </source>
</evidence>